<dbReference type="Proteomes" id="UP000054485">
    <property type="component" value="Unassembled WGS sequence"/>
</dbReference>
<reference evidence="3" key="2">
    <citation type="submission" date="2015-01" db="EMBL/GenBank/DDBJ databases">
        <title>Evolutionary Origins and Diversification of the Mycorrhizal Mutualists.</title>
        <authorList>
            <consortium name="DOE Joint Genome Institute"/>
            <consortium name="Mycorrhizal Genomics Consortium"/>
            <person name="Kohler A."/>
            <person name="Kuo A."/>
            <person name="Nagy L.G."/>
            <person name="Floudas D."/>
            <person name="Copeland A."/>
            <person name="Barry K.W."/>
            <person name="Cichocki N."/>
            <person name="Veneault-Fourrey C."/>
            <person name="LaButti K."/>
            <person name="Lindquist E.A."/>
            <person name="Lipzen A."/>
            <person name="Lundell T."/>
            <person name="Morin E."/>
            <person name="Murat C."/>
            <person name="Riley R."/>
            <person name="Ohm R."/>
            <person name="Sun H."/>
            <person name="Tunlid A."/>
            <person name="Henrissat B."/>
            <person name="Grigoriev I.V."/>
            <person name="Hibbett D.S."/>
            <person name="Martin F."/>
        </authorList>
    </citation>
    <scope>NUCLEOTIDE SEQUENCE [LARGE SCALE GENOMIC DNA]</scope>
    <source>
        <strain evidence="3">UH-Slu-Lm8-n1</strain>
    </source>
</reference>
<name>A0A0C9ZW50_9AGAM</name>
<protein>
    <submittedName>
        <fullName evidence="2">Uncharacterized protein</fullName>
    </submittedName>
</protein>
<evidence type="ECO:0000313" key="3">
    <source>
        <dbReference type="Proteomes" id="UP000054485"/>
    </source>
</evidence>
<dbReference type="AlphaFoldDB" id="A0A0C9ZW50"/>
<feature type="compositionally biased region" description="Polar residues" evidence="1">
    <location>
        <begin position="65"/>
        <end position="78"/>
    </location>
</feature>
<sequence>MTARLRPPVSINTAGLLSSRTFQFFLPMVIVFDARDVDPPSLNQNRLAGPDTAASPKSAKANVMPFNSSSQRSTINQL</sequence>
<evidence type="ECO:0000313" key="2">
    <source>
        <dbReference type="EMBL" id="KIK33651.1"/>
    </source>
</evidence>
<feature type="region of interest" description="Disordered" evidence="1">
    <location>
        <begin position="40"/>
        <end position="78"/>
    </location>
</feature>
<accession>A0A0C9ZW50</accession>
<organism evidence="2 3">
    <name type="scientific">Suillus luteus UH-Slu-Lm8-n1</name>
    <dbReference type="NCBI Taxonomy" id="930992"/>
    <lineage>
        <taxon>Eukaryota</taxon>
        <taxon>Fungi</taxon>
        <taxon>Dikarya</taxon>
        <taxon>Basidiomycota</taxon>
        <taxon>Agaricomycotina</taxon>
        <taxon>Agaricomycetes</taxon>
        <taxon>Agaricomycetidae</taxon>
        <taxon>Boletales</taxon>
        <taxon>Suillineae</taxon>
        <taxon>Suillaceae</taxon>
        <taxon>Suillus</taxon>
    </lineage>
</organism>
<proteinExistence type="predicted"/>
<dbReference type="EMBL" id="KN835896">
    <property type="protein sequence ID" value="KIK33651.1"/>
    <property type="molecule type" value="Genomic_DNA"/>
</dbReference>
<evidence type="ECO:0000256" key="1">
    <source>
        <dbReference type="SAM" id="MobiDB-lite"/>
    </source>
</evidence>
<reference evidence="2 3" key="1">
    <citation type="submission" date="2014-04" db="EMBL/GenBank/DDBJ databases">
        <authorList>
            <consortium name="DOE Joint Genome Institute"/>
            <person name="Kuo A."/>
            <person name="Ruytinx J."/>
            <person name="Rineau F."/>
            <person name="Colpaert J."/>
            <person name="Kohler A."/>
            <person name="Nagy L.G."/>
            <person name="Floudas D."/>
            <person name="Copeland A."/>
            <person name="Barry K.W."/>
            <person name="Cichocki N."/>
            <person name="Veneault-Fourrey C."/>
            <person name="LaButti K."/>
            <person name="Lindquist E.A."/>
            <person name="Lipzen A."/>
            <person name="Lundell T."/>
            <person name="Morin E."/>
            <person name="Murat C."/>
            <person name="Sun H."/>
            <person name="Tunlid A."/>
            <person name="Henrissat B."/>
            <person name="Grigoriev I.V."/>
            <person name="Hibbett D.S."/>
            <person name="Martin F."/>
            <person name="Nordberg H.P."/>
            <person name="Cantor M.N."/>
            <person name="Hua S.X."/>
        </authorList>
    </citation>
    <scope>NUCLEOTIDE SEQUENCE [LARGE SCALE GENOMIC DNA]</scope>
    <source>
        <strain evidence="2 3">UH-Slu-Lm8-n1</strain>
    </source>
</reference>
<dbReference type="HOGENOM" id="CLU_2623668_0_0_1"/>
<gene>
    <name evidence="2" type="ORF">CY34DRAFT_691651</name>
</gene>
<keyword evidence="3" id="KW-1185">Reference proteome</keyword>
<dbReference type="InParanoid" id="A0A0C9ZW50"/>